<dbReference type="PANTHER" id="PTHR11909">
    <property type="entry name" value="CASEIN KINASE-RELATED"/>
    <property type="match status" value="1"/>
</dbReference>
<protein>
    <recommendedName>
        <fullName evidence="1">non-specific serine/threonine protein kinase</fullName>
        <ecNumber evidence="1">2.7.11.1</ecNumber>
    </recommendedName>
</protein>
<dbReference type="EC" id="2.7.11.1" evidence="1"/>
<dbReference type="InterPro" id="IPR011009">
    <property type="entry name" value="Kinase-like_dom_sf"/>
</dbReference>
<evidence type="ECO:0000256" key="1">
    <source>
        <dbReference type="ARBA" id="ARBA00012513"/>
    </source>
</evidence>
<organism evidence="3 4">
    <name type="scientific">Tritrichomonas musculus</name>
    <dbReference type="NCBI Taxonomy" id="1915356"/>
    <lineage>
        <taxon>Eukaryota</taxon>
        <taxon>Metamonada</taxon>
        <taxon>Parabasalia</taxon>
        <taxon>Tritrichomonadida</taxon>
        <taxon>Tritrichomonadidae</taxon>
        <taxon>Tritrichomonas</taxon>
    </lineage>
</organism>
<dbReference type="Pfam" id="PF00069">
    <property type="entry name" value="Pkinase"/>
    <property type="match status" value="1"/>
</dbReference>
<proteinExistence type="predicted"/>
<dbReference type="InterPro" id="IPR050235">
    <property type="entry name" value="CK1_Ser-Thr_kinase"/>
</dbReference>
<dbReference type="PROSITE" id="PS00108">
    <property type="entry name" value="PROTEIN_KINASE_ST"/>
    <property type="match status" value="1"/>
</dbReference>
<dbReference type="Proteomes" id="UP001470230">
    <property type="component" value="Unassembled WGS sequence"/>
</dbReference>
<dbReference type="PROSITE" id="PS50011">
    <property type="entry name" value="PROTEIN_KINASE_DOM"/>
    <property type="match status" value="1"/>
</dbReference>
<evidence type="ECO:0000313" key="4">
    <source>
        <dbReference type="Proteomes" id="UP001470230"/>
    </source>
</evidence>
<reference evidence="3 4" key="1">
    <citation type="submission" date="2024-04" db="EMBL/GenBank/DDBJ databases">
        <title>Tritrichomonas musculus Genome.</title>
        <authorList>
            <person name="Alves-Ferreira E."/>
            <person name="Grigg M."/>
            <person name="Lorenzi H."/>
            <person name="Galac M."/>
        </authorList>
    </citation>
    <scope>NUCLEOTIDE SEQUENCE [LARGE SCALE GENOMIC DNA]</scope>
    <source>
        <strain evidence="3 4">EAF2021</strain>
    </source>
</reference>
<feature type="domain" description="Protein kinase" evidence="2">
    <location>
        <begin position="28"/>
        <end position="294"/>
    </location>
</feature>
<sequence>MSSSQSTYSYSSSGEHPPIEAGTIVGEYEVFQLIGEGGYGQIYEVIHKITNRHYGMKVEYLSTHHKGLTKEIEILKNVQASTDFPEFLTSGKMDTFQYYIMELLGPSLSQLCTVLPTKSLSRYTLLHAGIYMIRCIQSLHNMGYIHRDIKPGNFLIRPVRKHPICIIDFGLARKYVAEDGHIKPPRKHPGYTGTYRYASLNAHDEKELSRRDDLMSWFYSMVHLADGRLPWPSSSGKKITIQMKREMKPDELCEMLTPEFIDIYNMICALEYEETPNYDGIVDLIKKSISNSHFSTNKYDWELLNPQQLKKITVISLTMDREVTTPENSNQKIDKDDSNCCFLC</sequence>
<keyword evidence="4" id="KW-1185">Reference proteome</keyword>
<evidence type="ECO:0000313" key="3">
    <source>
        <dbReference type="EMBL" id="KAK8899084.1"/>
    </source>
</evidence>
<name>A0ABR2L6V1_9EUKA</name>
<comment type="caution">
    <text evidence="3">The sequence shown here is derived from an EMBL/GenBank/DDBJ whole genome shotgun (WGS) entry which is preliminary data.</text>
</comment>
<dbReference type="SUPFAM" id="SSF56112">
    <property type="entry name" value="Protein kinase-like (PK-like)"/>
    <property type="match status" value="1"/>
</dbReference>
<dbReference type="InterPro" id="IPR000719">
    <property type="entry name" value="Prot_kinase_dom"/>
</dbReference>
<dbReference type="EMBL" id="JAPFFF010000001">
    <property type="protein sequence ID" value="KAK8899084.1"/>
    <property type="molecule type" value="Genomic_DNA"/>
</dbReference>
<evidence type="ECO:0000259" key="2">
    <source>
        <dbReference type="PROSITE" id="PS50011"/>
    </source>
</evidence>
<accession>A0ABR2L6V1</accession>
<dbReference type="InterPro" id="IPR008271">
    <property type="entry name" value="Ser/Thr_kinase_AS"/>
</dbReference>
<dbReference type="SMART" id="SM00220">
    <property type="entry name" value="S_TKc"/>
    <property type="match status" value="1"/>
</dbReference>
<dbReference type="Gene3D" id="1.10.510.10">
    <property type="entry name" value="Transferase(Phosphotransferase) domain 1"/>
    <property type="match status" value="1"/>
</dbReference>
<gene>
    <name evidence="3" type="ORF">M9Y10_001383</name>
</gene>